<dbReference type="EMBL" id="MUXU01000029">
    <property type="protein sequence ID" value="OOR90703.1"/>
    <property type="molecule type" value="Genomic_DNA"/>
</dbReference>
<accession>A0A1T0A4L5</accession>
<dbReference type="EC" id="3.1.-.-" evidence="10"/>
<gene>
    <name evidence="10" type="primary">cas1</name>
    <name evidence="11" type="ORF">B0181_04620</name>
    <name evidence="12" type="ORF">NCTC10293_02453</name>
</gene>
<comment type="subunit">
    <text evidence="9 10">Homodimer, forms a heterotetramer with a Cas2 homodimer.</text>
</comment>
<keyword evidence="13" id="KW-1185">Reference proteome</keyword>
<dbReference type="GO" id="GO:0046872">
    <property type="term" value="F:metal ion binding"/>
    <property type="evidence" value="ECO:0007669"/>
    <property type="project" value="UniProtKB-UniRule"/>
</dbReference>
<name>A0A1T0A4L5_9GAMM</name>
<keyword evidence="2 10" id="KW-0479">Metal-binding</keyword>
<dbReference type="Gene3D" id="3.100.10.20">
    <property type="entry name" value="CRISPR-associated endonuclease Cas1, N-terminal domain"/>
    <property type="match status" value="1"/>
</dbReference>
<protein>
    <recommendedName>
        <fullName evidence="10">CRISPR-associated endonuclease Cas1</fullName>
        <ecNumber evidence="10">3.1.-.-</ecNumber>
    </recommendedName>
</protein>
<evidence type="ECO:0000256" key="8">
    <source>
        <dbReference type="ARBA" id="ARBA00023211"/>
    </source>
</evidence>
<evidence type="ECO:0000256" key="7">
    <source>
        <dbReference type="ARBA" id="ARBA00023125"/>
    </source>
</evidence>
<keyword evidence="1 10" id="KW-0540">Nuclease</keyword>
<dbReference type="GO" id="GO:0016787">
    <property type="term" value="F:hydrolase activity"/>
    <property type="evidence" value="ECO:0007669"/>
    <property type="project" value="UniProtKB-KW"/>
</dbReference>
<dbReference type="STRING" id="34060.B0181_04620"/>
<evidence type="ECO:0000256" key="10">
    <source>
        <dbReference type="HAMAP-Rule" id="MF_01470"/>
    </source>
</evidence>
<dbReference type="OrthoDB" id="9803119at2"/>
<dbReference type="GO" id="GO:0003677">
    <property type="term" value="F:DNA binding"/>
    <property type="evidence" value="ECO:0007669"/>
    <property type="project" value="UniProtKB-KW"/>
</dbReference>
<proteinExistence type="inferred from homology"/>
<dbReference type="Pfam" id="PF01867">
    <property type="entry name" value="Cas_Cas1"/>
    <property type="match status" value="1"/>
</dbReference>
<dbReference type="Proteomes" id="UP000255279">
    <property type="component" value="Unassembled WGS sequence"/>
</dbReference>
<dbReference type="PANTHER" id="PTHR34353">
    <property type="entry name" value="CRISPR-ASSOCIATED ENDONUCLEASE CAS1 1"/>
    <property type="match status" value="1"/>
</dbReference>
<evidence type="ECO:0000313" key="14">
    <source>
        <dbReference type="Proteomes" id="UP000255279"/>
    </source>
</evidence>
<dbReference type="Gene3D" id="1.20.120.920">
    <property type="entry name" value="CRISPR-associated endonuclease Cas1, C-terminal domain"/>
    <property type="match status" value="1"/>
</dbReference>
<dbReference type="RefSeq" id="WP_078276313.1">
    <property type="nucleotide sequence ID" value="NZ_MUXU01000029.1"/>
</dbReference>
<feature type="binding site" evidence="10">
    <location>
        <position position="235"/>
    </location>
    <ligand>
        <name>Mn(2+)</name>
        <dbReference type="ChEBI" id="CHEBI:29035"/>
    </ligand>
</feature>
<dbReference type="InterPro" id="IPR050646">
    <property type="entry name" value="Cas1"/>
</dbReference>
<sequence>MRLLKNTLYVQTQGSYLHKDGENLVLKIEHEIKARIPVHKLEGLVCFGNVMVTPALMEHCTNNGITITHLNRFGKFQARIEGGVSGNVLLRRQQYRICDDDKRSVPICQTIVLGKVYNQRQVIARYLRDYKDKLNKQDQEQLEIAQTKLKRLQQSVLTTNTLPQLLGKEGEAASLYFGVFGLLIRNDAFEFTSRSRRPPSDEMNALLSLAYTLLAHDCRSALETVGLDPQCGFFHQLRAGRVSLALDLMEEFRPMIDRFALSLVNKRQLGRDDFVRKENGAVLLDEDARKRFLSAWQDRKQQKIYHAWFDETVPFGLLPHLQAVIMARHIRGDIDSYVPFLWQ</sequence>
<dbReference type="NCBIfam" id="TIGR03640">
    <property type="entry name" value="cas1_DVULG"/>
    <property type="match status" value="1"/>
</dbReference>
<dbReference type="GO" id="GO:0051607">
    <property type="term" value="P:defense response to virus"/>
    <property type="evidence" value="ECO:0007669"/>
    <property type="project" value="UniProtKB-UniRule"/>
</dbReference>
<dbReference type="HAMAP" id="MF_01470">
    <property type="entry name" value="Cas1"/>
    <property type="match status" value="1"/>
</dbReference>
<evidence type="ECO:0000256" key="9">
    <source>
        <dbReference type="ARBA" id="ARBA00038592"/>
    </source>
</evidence>
<evidence type="ECO:0000313" key="11">
    <source>
        <dbReference type="EMBL" id="OOR90703.1"/>
    </source>
</evidence>
<keyword evidence="6 10" id="KW-0051">Antiviral defense</keyword>
<evidence type="ECO:0000256" key="3">
    <source>
        <dbReference type="ARBA" id="ARBA00022759"/>
    </source>
</evidence>
<dbReference type="InterPro" id="IPR042206">
    <property type="entry name" value="CRISPR-assoc_Cas1_C"/>
</dbReference>
<comment type="cofactor">
    <cofactor evidence="10">
        <name>Mg(2+)</name>
        <dbReference type="ChEBI" id="CHEBI:18420"/>
    </cofactor>
    <cofactor evidence="10">
        <name>Mn(2+)</name>
        <dbReference type="ChEBI" id="CHEBI:29035"/>
    </cofactor>
</comment>
<keyword evidence="7 10" id="KW-0238">DNA-binding</keyword>
<dbReference type="NCBIfam" id="TIGR00287">
    <property type="entry name" value="cas1"/>
    <property type="match status" value="1"/>
</dbReference>
<evidence type="ECO:0000256" key="5">
    <source>
        <dbReference type="ARBA" id="ARBA00022842"/>
    </source>
</evidence>
<keyword evidence="4 10" id="KW-0378">Hydrolase</keyword>
<evidence type="ECO:0000256" key="4">
    <source>
        <dbReference type="ARBA" id="ARBA00022801"/>
    </source>
</evidence>
<comment type="similarity">
    <text evidence="10">Belongs to the CRISPR-associated endonuclease Cas1 family.</text>
</comment>
<reference evidence="12 14" key="2">
    <citation type="submission" date="2018-06" db="EMBL/GenBank/DDBJ databases">
        <authorList>
            <consortium name="Pathogen Informatics"/>
            <person name="Doyle S."/>
        </authorList>
    </citation>
    <scope>NUCLEOTIDE SEQUENCE [LARGE SCALE GENOMIC DNA]</scope>
    <source>
        <strain evidence="12 14">NCTC10293</strain>
    </source>
</reference>
<dbReference type="CDD" id="cd09721">
    <property type="entry name" value="Cas1_I-C"/>
    <property type="match status" value="1"/>
</dbReference>
<reference evidence="11 13" key="1">
    <citation type="submission" date="2017-02" db="EMBL/GenBank/DDBJ databases">
        <title>Draft genome sequence of Moraxella caviae CCUG 355 type strain.</title>
        <authorList>
            <person name="Engstrom-Jakobsson H."/>
            <person name="Salva-Serra F."/>
            <person name="Thorell K."/>
            <person name="Gonzales-Siles L."/>
            <person name="Karlsson R."/>
            <person name="Boulund F."/>
            <person name="Engstrand L."/>
            <person name="Moore E."/>
        </authorList>
    </citation>
    <scope>NUCLEOTIDE SEQUENCE [LARGE SCALE GENOMIC DNA]</scope>
    <source>
        <strain evidence="11 13">CCUG 355</strain>
    </source>
</reference>
<comment type="function">
    <text evidence="10">CRISPR (clustered regularly interspaced short palindromic repeat), is an adaptive immune system that provides protection against mobile genetic elements (viruses, transposable elements and conjugative plasmids). CRISPR clusters contain spacers, sequences complementary to antecedent mobile elements, and target invading nucleic acids. CRISPR clusters are transcribed and processed into CRISPR RNA (crRNA). Acts as a dsDNA endonuclease. Involved in the integration of spacer DNA into the CRISPR cassette.</text>
</comment>
<dbReference type="GO" id="GO:0004520">
    <property type="term" value="F:DNA endonuclease activity"/>
    <property type="evidence" value="ECO:0007669"/>
    <property type="project" value="InterPro"/>
</dbReference>
<evidence type="ECO:0000256" key="2">
    <source>
        <dbReference type="ARBA" id="ARBA00022723"/>
    </source>
</evidence>
<dbReference type="InterPro" id="IPR019856">
    <property type="entry name" value="CRISPR-assoc_Cas1_DVULG"/>
</dbReference>
<dbReference type="Proteomes" id="UP000190435">
    <property type="component" value="Unassembled WGS sequence"/>
</dbReference>
<dbReference type="InterPro" id="IPR042211">
    <property type="entry name" value="CRISPR-assoc_Cas1_N"/>
</dbReference>
<feature type="binding site" evidence="10">
    <location>
        <position position="250"/>
    </location>
    <ligand>
        <name>Mn(2+)</name>
        <dbReference type="ChEBI" id="CHEBI:29035"/>
    </ligand>
</feature>
<evidence type="ECO:0000256" key="6">
    <source>
        <dbReference type="ARBA" id="ARBA00023118"/>
    </source>
</evidence>
<dbReference type="GO" id="GO:0043571">
    <property type="term" value="P:maintenance of CRISPR repeat elements"/>
    <property type="evidence" value="ECO:0007669"/>
    <property type="project" value="UniProtKB-UniRule"/>
</dbReference>
<keyword evidence="5 10" id="KW-0460">Magnesium</keyword>
<keyword evidence="8 10" id="KW-0464">Manganese</keyword>
<dbReference type="InterPro" id="IPR002729">
    <property type="entry name" value="CRISPR-assoc_Cas1"/>
</dbReference>
<organism evidence="11 13">
    <name type="scientific">Moraxella caviae</name>
    <dbReference type="NCBI Taxonomy" id="34060"/>
    <lineage>
        <taxon>Bacteria</taxon>
        <taxon>Pseudomonadati</taxon>
        <taxon>Pseudomonadota</taxon>
        <taxon>Gammaproteobacteria</taxon>
        <taxon>Moraxellales</taxon>
        <taxon>Moraxellaceae</taxon>
        <taxon>Moraxella</taxon>
    </lineage>
</organism>
<dbReference type="AlphaFoldDB" id="A0A1T0A4L5"/>
<evidence type="ECO:0000256" key="1">
    <source>
        <dbReference type="ARBA" id="ARBA00022722"/>
    </source>
</evidence>
<evidence type="ECO:0000313" key="12">
    <source>
        <dbReference type="EMBL" id="STZ14850.1"/>
    </source>
</evidence>
<feature type="binding site" evidence="10">
    <location>
        <position position="169"/>
    </location>
    <ligand>
        <name>Mn(2+)</name>
        <dbReference type="ChEBI" id="CHEBI:29035"/>
    </ligand>
</feature>
<dbReference type="PANTHER" id="PTHR34353:SF2">
    <property type="entry name" value="CRISPR-ASSOCIATED ENDONUCLEASE CAS1 1"/>
    <property type="match status" value="1"/>
</dbReference>
<evidence type="ECO:0000313" key="13">
    <source>
        <dbReference type="Proteomes" id="UP000190435"/>
    </source>
</evidence>
<dbReference type="EMBL" id="UGQE01000004">
    <property type="protein sequence ID" value="STZ14850.1"/>
    <property type="molecule type" value="Genomic_DNA"/>
</dbReference>
<keyword evidence="3 10" id="KW-0255">Endonuclease</keyword>